<evidence type="ECO:0000313" key="3">
    <source>
        <dbReference type="Proteomes" id="UP000199227"/>
    </source>
</evidence>
<name>A0A1I5LI61_9BACT</name>
<organism evidence="2 3">
    <name type="scientific">Hydrogenimonas thermophila</name>
    <dbReference type="NCBI Taxonomy" id="223786"/>
    <lineage>
        <taxon>Bacteria</taxon>
        <taxon>Pseudomonadati</taxon>
        <taxon>Campylobacterota</taxon>
        <taxon>Epsilonproteobacteria</taxon>
        <taxon>Campylobacterales</taxon>
        <taxon>Hydrogenimonadaceae</taxon>
        <taxon>Hydrogenimonas</taxon>
    </lineage>
</organism>
<sequence length="346" mass="39751">MQDIKELKAYLDKQVVRDILESLGYEFNRVGQFRLRDERTPSASIRRDGLIKDFGSDWSGDIFALLQEYHSMTFKEAVNYVANYLGLSSVDVEVKKAPRFTPKPKEEPKPKYDITKMYERLKSQKESLGVKILDQFYNDLIPKSILAETEHTSLKKMIGYDKRNESFTISLLKGDEVKAVTIQRTKDGTKWKTYGKKSYIPYRVTLKPYVFVVFGMKEILIMESWKEPYIGFQSDSVAKGIANSPQGAEIKEAVADRTLILLLDNDTSCFETIEPISAYFSNSAVIVIDFQKLLFDQELPKGYDFYDFVMWCESLKVAELMLNDFITGYPFYDVSADVIPVLAEVA</sequence>
<protein>
    <recommendedName>
        <fullName evidence="1">Zinc finger CHC2-type domain-containing protein</fullName>
    </recommendedName>
</protein>
<dbReference type="RefSeq" id="WP_092910411.1">
    <property type="nucleotide sequence ID" value="NZ_FOXB01000003.1"/>
</dbReference>
<evidence type="ECO:0000313" key="2">
    <source>
        <dbReference type="EMBL" id="SFO96862.1"/>
    </source>
</evidence>
<dbReference type="SUPFAM" id="SSF57783">
    <property type="entry name" value="Zinc beta-ribbon"/>
    <property type="match status" value="1"/>
</dbReference>
<dbReference type="InterPro" id="IPR002694">
    <property type="entry name" value="Znf_CHC2"/>
</dbReference>
<dbReference type="GO" id="GO:0003677">
    <property type="term" value="F:DNA binding"/>
    <property type="evidence" value="ECO:0007669"/>
    <property type="project" value="InterPro"/>
</dbReference>
<dbReference type="Proteomes" id="UP000199227">
    <property type="component" value="Unassembled WGS sequence"/>
</dbReference>
<dbReference type="AlphaFoldDB" id="A0A1I5LI61"/>
<proteinExistence type="predicted"/>
<evidence type="ECO:0000259" key="1">
    <source>
        <dbReference type="SMART" id="SM00400"/>
    </source>
</evidence>
<dbReference type="GO" id="GO:0003899">
    <property type="term" value="F:DNA-directed RNA polymerase activity"/>
    <property type="evidence" value="ECO:0007669"/>
    <property type="project" value="InterPro"/>
</dbReference>
<dbReference type="OrthoDB" id="5319763at2"/>
<reference evidence="2 3" key="1">
    <citation type="submission" date="2016-10" db="EMBL/GenBank/DDBJ databases">
        <authorList>
            <person name="de Groot N.N."/>
        </authorList>
    </citation>
    <scope>NUCLEOTIDE SEQUENCE [LARGE SCALE GENOMIC DNA]</scope>
    <source>
        <strain evidence="2 3">EP1-55-1</strain>
    </source>
</reference>
<feature type="domain" description="Zinc finger CHC2-type" evidence="1">
    <location>
        <begin position="37"/>
        <end position="82"/>
    </location>
</feature>
<dbReference type="InterPro" id="IPR036977">
    <property type="entry name" value="DNA_primase_Znf_CHC2"/>
</dbReference>
<dbReference type="GO" id="GO:0006260">
    <property type="term" value="P:DNA replication"/>
    <property type="evidence" value="ECO:0007669"/>
    <property type="project" value="InterPro"/>
</dbReference>
<dbReference type="GO" id="GO:0008270">
    <property type="term" value="F:zinc ion binding"/>
    <property type="evidence" value="ECO:0007669"/>
    <property type="project" value="InterPro"/>
</dbReference>
<dbReference type="SMART" id="SM00400">
    <property type="entry name" value="ZnF_CHCC"/>
    <property type="match status" value="1"/>
</dbReference>
<gene>
    <name evidence="2" type="ORF">SAMN05216234_10338</name>
</gene>
<dbReference type="EMBL" id="FOXB01000003">
    <property type="protein sequence ID" value="SFO96862.1"/>
    <property type="molecule type" value="Genomic_DNA"/>
</dbReference>
<dbReference type="STRING" id="223786.SAMN05216234_10338"/>
<dbReference type="Gene3D" id="3.90.580.10">
    <property type="entry name" value="Zinc finger, CHC2-type domain"/>
    <property type="match status" value="1"/>
</dbReference>
<accession>A0A1I5LI61</accession>
<keyword evidence="3" id="KW-1185">Reference proteome</keyword>